<dbReference type="Pfam" id="PF25752">
    <property type="entry name" value="DUF1619_N"/>
    <property type="match status" value="1"/>
</dbReference>
<dbReference type="Bgee" id="ENSELUG00000023429">
    <property type="expression patterns" value="Expressed in mesonephros and 14 other cell types or tissues"/>
</dbReference>
<evidence type="ECO:0000256" key="6">
    <source>
        <dbReference type="SAM" id="MobiDB-lite"/>
    </source>
</evidence>
<evidence type="ECO:0000256" key="4">
    <source>
        <dbReference type="ARBA" id="ARBA00022794"/>
    </source>
</evidence>
<keyword evidence="10" id="KW-1185">Reference proteome</keyword>
<sequence>MTTKRLQTTPHTGLEYPECNRDPLSNATRHNIIINMDALVRVSITLLLSRILEFSVTQNTTDLNSAFTRDNESLVDLFGNPNLTVHENSTALDVEIVSTVPTVVGTTDDGRYFSTQSTTEYEPLSISPRQETLPLPLSGSLPPPVTDVSKICPCNQMKDKCDPNCCCDPECSEELVLFTSCTVETVSGEPRLCSQEVATYSISETIDGYAQVKTSVQQQVNLDVFCIHSTNYEASLSLATPEIPTVGNFEGLYKSFVQFIFGSASDGATSPTGEPLTSSRYLYGDVIETEEENGGRGFFRLPAPSVTTQCSDLNPAAFLKDQSSRCMQRLVLEQDCTTLKALNMRSYTDLRLRSMNSNDAAVLSVEVVSVSLQSLEGTQTQLNLTGNPSMDPFLLAPEAPNSAVCNNVVLQVGYSFTYSEAGDIVKVTASLVLGAIDHNMVPMEQEFKIIFIQENVEDVPSSSGNPGYVVGLPLLAGTKTADGIVQSADSRGALNLLHGSKNPDCLRGPHQRSPVLFGVNMVSGCTLSLDDTANCTVISELILGVLRGQGFPQYVASFGNSPPQNLKDWVPIRNQTKPMQEVQSCSIPLSLHLEVQWTQYGSLVNPQAQIISVMEVIQTNTSNLVLLSGGSRTISVTTSVTFIPMSAAARPGFKALPTIQAKLPYDFFFPFV</sequence>
<feature type="region of interest" description="Disordered" evidence="6">
    <location>
        <begin position="1"/>
        <end position="20"/>
    </location>
</feature>
<dbReference type="InParanoid" id="A0A3P9ANM0"/>
<evidence type="ECO:0000256" key="3">
    <source>
        <dbReference type="ARBA" id="ARBA00022729"/>
    </source>
</evidence>
<name>A0A3P9ANM0_ESOLU</name>
<keyword evidence="5" id="KW-0325">Glycoprotein</keyword>
<comment type="subunit">
    <text evidence="2">Part of the tectonic-like complex (also named B9 complex).</text>
</comment>
<evidence type="ECO:0000313" key="10">
    <source>
        <dbReference type="Proteomes" id="UP000265140"/>
    </source>
</evidence>
<dbReference type="PANTHER" id="PTHR14611">
    <property type="entry name" value="TECTONIC FAMILY MEMBER"/>
    <property type="match status" value="1"/>
</dbReference>
<organism evidence="9 10">
    <name type="scientific">Esox lucius</name>
    <name type="common">Northern pike</name>
    <dbReference type="NCBI Taxonomy" id="8010"/>
    <lineage>
        <taxon>Eukaryota</taxon>
        <taxon>Metazoa</taxon>
        <taxon>Chordata</taxon>
        <taxon>Craniata</taxon>
        <taxon>Vertebrata</taxon>
        <taxon>Euteleostomi</taxon>
        <taxon>Actinopterygii</taxon>
        <taxon>Neopterygii</taxon>
        <taxon>Teleostei</taxon>
        <taxon>Protacanthopterygii</taxon>
        <taxon>Esociformes</taxon>
        <taxon>Esocidae</taxon>
        <taxon>Esox</taxon>
    </lineage>
</organism>
<dbReference type="OrthoDB" id="2104337at2759"/>
<dbReference type="Ensembl" id="ENSELUT00000036193.3">
    <property type="protein sequence ID" value="ENSELUP00000042269.2"/>
    <property type="gene ID" value="ENSELUG00000023429.3"/>
</dbReference>
<reference evidence="9" key="3">
    <citation type="submission" date="2025-08" db="UniProtKB">
        <authorList>
            <consortium name="Ensembl"/>
        </authorList>
    </citation>
    <scope>IDENTIFICATION</scope>
</reference>
<feature type="domain" description="Tectonic-1-3" evidence="7">
    <location>
        <begin position="463"/>
        <end position="643"/>
    </location>
</feature>
<feature type="compositionally biased region" description="Polar residues" evidence="6">
    <location>
        <begin position="1"/>
        <end position="11"/>
    </location>
</feature>
<feature type="domain" description="Tectonic-1-3 N-terminal" evidence="8">
    <location>
        <begin position="144"/>
        <end position="246"/>
    </location>
</feature>
<dbReference type="Proteomes" id="UP000265140">
    <property type="component" value="Chromosome 17"/>
</dbReference>
<feature type="domain" description="Tectonic-1-3" evidence="7">
    <location>
        <begin position="278"/>
        <end position="453"/>
    </location>
</feature>
<dbReference type="RefSeq" id="XP_010879660.2">
    <property type="nucleotide sequence ID" value="XM_010881358.3"/>
</dbReference>
<evidence type="ECO:0000256" key="5">
    <source>
        <dbReference type="ARBA" id="ARBA00023180"/>
    </source>
</evidence>
<dbReference type="STRING" id="8010.ENSELUP00000042269"/>
<dbReference type="GeneTree" id="ENSGT00570000079101"/>
<reference evidence="9" key="4">
    <citation type="submission" date="2025-09" db="UniProtKB">
        <authorList>
            <consortium name="Ensembl"/>
        </authorList>
    </citation>
    <scope>IDENTIFICATION</scope>
</reference>
<evidence type="ECO:0000259" key="7">
    <source>
        <dbReference type="Pfam" id="PF07773"/>
    </source>
</evidence>
<dbReference type="InterPro" id="IPR040354">
    <property type="entry name" value="TCTN1-3"/>
</dbReference>
<gene>
    <name evidence="9" type="primary">TCTN1</name>
</gene>
<dbReference type="GO" id="GO:1904491">
    <property type="term" value="P:protein localization to ciliary transition zone"/>
    <property type="evidence" value="ECO:0007669"/>
    <property type="project" value="TreeGrafter"/>
</dbReference>
<dbReference type="AlphaFoldDB" id="A0A3P9ANM0"/>
<keyword evidence="3" id="KW-0732">Signal</keyword>
<dbReference type="GeneID" id="105017054"/>
<dbReference type="PANTHER" id="PTHR14611:SF1">
    <property type="entry name" value="TECTONIC-1"/>
    <property type="match status" value="1"/>
</dbReference>
<dbReference type="GO" id="GO:0060271">
    <property type="term" value="P:cilium assembly"/>
    <property type="evidence" value="ECO:0007669"/>
    <property type="project" value="TreeGrafter"/>
</dbReference>
<proteinExistence type="inferred from homology"/>
<dbReference type="OMA" id="AGDVKIC"/>
<dbReference type="GO" id="GO:0036038">
    <property type="term" value="C:MKS complex"/>
    <property type="evidence" value="ECO:0007669"/>
    <property type="project" value="TreeGrafter"/>
</dbReference>
<evidence type="ECO:0000259" key="8">
    <source>
        <dbReference type="Pfam" id="PF25752"/>
    </source>
</evidence>
<dbReference type="FunCoup" id="A0A3P9ANM0">
    <property type="interactions" value="210"/>
</dbReference>
<reference evidence="9" key="2">
    <citation type="submission" date="2020-02" db="EMBL/GenBank/DDBJ databases">
        <title>Esox lucius (northern pike) genome, fEsoLuc1, primary haplotype.</title>
        <authorList>
            <person name="Myers G."/>
            <person name="Karagic N."/>
            <person name="Meyer A."/>
            <person name="Pippel M."/>
            <person name="Reichard M."/>
            <person name="Winkler S."/>
            <person name="Tracey A."/>
            <person name="Sims Y."/>
            <person name="Howe K."/>
            <person name="Rhie A."/>
            <person name="Formenti G."/>
            <person name="Durbin R."/>
            <person name="Fedrigo O."/>
            <person name="Jarvis E.D."/>
        </authorList>
    </citation>
    <scope>NUCLEOTIDE SEQUENCE [LARGE SCALE GENOMIC DNA]</scope>
</reference>
<dbReference type="Pfam" id="PF07773">
    <property type="entry name" value="TCTN_DUF1619"/>
    <property type="match status" value="2"/>
</dbReference>
<evidence type="ECO:0000256" key="1">
    <source>
        <dbReference type="ARBA" id="ARBA00007633"/>
    </source>
</evidence>
<evidence type="ECO:0000256" key="2">
    <source>
        <dbReference type="ARBA" id="ARBA00011495"/>
    </source>
</evidence>
<dbReference type="InterPro" id="IPR057724">
    <property type="entry name" value="TCTN1-3_N"/>
</dbReference>
<keyword evidence="4" id="KW-0970">Cilium biogenesis/degradation</keyword>
<comment type="similarity">
    <text evidence="1">Belongs to the tectonic family.</text>
</comment>
<reference evidence="10" key="1">
    <citation type="journal article" date="2014" name="PLoS ONE">
        <title>The genome and linkage map of the northern pike (Esox lucius): conserved synteny revealed between the salmonid sister group and the Neoteleostei.</title>
        <authorList>
            <person name="Rondeau E.B."/>
            <person name="Minkley D.R."/>
            <person name="Leong J.S."/>
            <person name="Messmer A.M."/>
            <person name="Jantzen J.R."/>
            <person name="von Schalburg K.R."/>
            <person name="Lemon C."/>
            <person name="Bird N.H."/>
            <person name="Koop B.F."/>
        </authorList>
    </citation>
    <scope>NUCLEOTIDE SEQUENCE</scope>
</reference>
<accession>A0A3P9ANM0</accession>
<dbReference type="InterPro" id="IPR011677">
    <property type="entry name" value="TCTN1-3_dom"/>
</dbReference>
<protein>
    <recommendedName>
        <fullName evidence="11">Tectonic domain-containing protein</fullName>
    </recommendedName>
</protein>
<evidence type="ECO:0000313" key="9">
    <source>
        <dbReference type="Ensembl" id="ENSELUP00000042269.2"/>
    </source>
</evidence>
<evidence type="ECO:0008006" key="11">
    <source>
        <dbReference type="Google" id="ProtNLM"/>
    </source>
</evidence>